<keyword evidence="3" id="KW-1185">Reference proteome</keyword>
<sequence length="157" mass="19045">MQWKRYWALVDERTGGQRKRRKMDGPPNGKYAREKMKQAIPKKKRRREEVVEEVDSEEAEEYEAALDQLAFQLAQPKQLNKDVELEERRWQIARREERRTLEILQSMDALVISSSMSLIFSREMRMGRRLRGRKRIGREQRALLTMEKRGREWQIKR</sequence>
<gene>
    <name evidence="2" type="ORF">PENTCL1PPCAC_11932</name>
</gene>
<organism evidence="2 3">
    <name type="scientific">Pristionchus entomophagus</name>
    <dbReference type="NCBI Taxonomy" id="358040"/>
    <lineage>
        <taxon>Eukaryota</taxon>
        <taxon>Metazoa</taxon>
        <taxon>Ecdysozoa</taxon>
        <taxon>Nematoda</taxon>
        <taxon>Chromadorea</taxon>
        <taxon>Rhabditida</taxon>
        <taxon>Rhabditina</taxon>
        <taxon>Diplogasteromorpha</taxon>
        <taxon>Diplogasteroidea</taxon>
        <taxon>Neodiplogasteridae</taxon>
        <taxon>Pristionchus</taxon>
    </lineage>
</organism>
<proteinExistence type="predicted"/>
<dbReference type="AlphaFoldDB" id="A0AAV5T2E9"/>
<evidence type="ECO:0000313" key="3">
    <source>
        <dbReference type="Proteomes" id="UP001432027"/>
    </source>
</evidence>
<comment type="caution">
    <text evidence="2">The sequence shown here is derived from an EMBL/GenBank/DDBJ whole genome shotgun (WGS) entry which is preliminary data.</text>
</comment>
<reference evidence="2" key="1">
    <citation type="submission" date="2023-10" db="EMBL/GenBank/DDBJ databases">
        <title>Genome assembly of Pristionchus species.</title>
        <authorList>
            <person name="Yoshida K."/>
            <person name="Sommer R.J."/>
        </authorList>
    </citation>
    <scope>NUCLEOTIDE SEQUENCE</scope>
    <source>
        <strain evidence="2">RS0144</strain>
    </source>
</reference>
<dbReference type="Proteomes" id="UP001432027">
    <property type="component" value="Unassembled WGS sequence"/>
</dbReference>
<evidence type="ECO:0000256" key="1">
    <source>
        <dbReference type="SAM" id="MobiDB-lite"/>
    </source>
</evidence>
<name>A0AAV5T2E9_9BILA</name>
<protein>
    <submittedName>
        <fullName evidence="2">Uncharacterized protein</fullName>
    </submittedName>
</protein>
<dbReference type="EMBL" id="BTSX01000003">
    <property type="protein sequence ID" value="GMS89757.1"/>
    <property type="molecule type" value="Genomic_DNA"/>
</dbReference>
<feature type="region of interest" description="Disordered" evidence="1">
    <location>
        <begin position="13"/>
        <end position="49"/>
    </location>
</feature>
<evidence type="ECO:0000313" key="2">
    <source>
        <dbReference type="EMBL" id="GMS89757.1"/>
    </source>
</evidence>
<accession>A0AAV5T2E9</accession>